<reference evidence="2" key="1">
    <citation type="submission" date="2023-07" db="EMBL/GenBank/DDBJ databases">
        <title>Chromosome-level Genome Assembly of Striped Snakehead (Channa striata).</title>
        <authorList>
            <person name="Liu H."/>
        </authorList>
    </citation>
    <scope>NUCLEOTIDE SEQUENCE</scope>
    <source>
        <strain evidence="2">Gz</strain>
        <tissue evidence="2">Muscle</tissue>
    </source>
</reference>
<proteinExistence type="predicted"/>
<dbReference type="InterPro" id="IPR006624">
    <property type="entry name" value="Beta-propeller_rpt_TECPR"/>
</dbReference>
<dbReference type="Pfam" id="PF19193">
    <property type="entry name" value="Tectonin"/>
    <property type="match status" value="1"/>
</dbReference>
<dbReference type="SMART" id="SM00706">
    <property type="entry name" value="TECPR"/>
    <property type="match status" value="2"/>
</dbReference>
<name>A0AA88NSD3_CHASR</name>
<dbReference type="AlphaFoldDB" id="A0AA88NSD3"/>
<keyword evidence="1" id="KW-0732">Signal</keyword>
<feature type="signal peptide" evidence="1">
    <location>
        <begin position="1"/>
        <end position="19"/>
    </location>
</feature>
<organism evidence="2 3">
    <name type="scientific">Channa striata</name>
    <name type="common">Snakehead murrel</name>
    <name type="synonym">Ophicephalus striatus</name>
    <dbReference type="NCBI Taxonomy" id="64152"/>
    <lineage>
        <taxon>Eukaryota</taxon>
        <taxon>Metazoa</taxon>
        <taxon>Chordata</taxon>
        <taxon>Craniata</taxon>
        <taxon>Vertebrata</taxon>
        <taxon>Euteleostomi</taxon>
        <taxon>Actinopterygii</taxon>
        <taxon>Neopterygii</taxon>
        <taxon>Teleostei</taxon>
        <taxon>Neoteleostei</taxon>
        <taxon>Acanthomorphata</taxon>
        <taxon>Anabantaria</taxon>
        <taxon>Anabantiformes</taxon>
        <taxon>Channoidei</taxon>
        <taxon>Channidae</taxon>
        <taxon>Channa</taxon>
    </lineage>
</organism>
<feature type="chain" id="PRO_5041648053" evidence="1">
    <location>
        <begin position="20"/>
        <end position="137"/>
    </location>
</feature>
<protein>
    <submittedName>
        <fullName evidence="2">Uncharacterized protein</fullName>
    </submittedName>
</protein>
<gene>
    <name evidence="2" type="ORF">Q5P01_003360</name>
</gene>
<dbReference type="Proteomes" id="UP001187415">
    <property type="component" value="Unassembled WGS sequence"/>
</dbReference>
<evidence type="ECO:0000313" key="3">
    <source>
        <dbReference type="Proteomes" id="UP001187415"/>
    </source>
</evidence>
<keyword evidence="3" id="KW-1185">Reference proteome</keyword>
<evidence type="ECO:0000313" key="2">
    <source>
        <dbReference type="EMBL" id="KAK2858740.1"/>
    </source>
</evidence>
<dbReference type="EMBL" id="JAUPFM010000002">
    <property type="protein sequence ID" value="KAK2858740.1"/>
    <property type="molecule type" value="Genomic_DNA"/>
</dbReference>
<accession>A0AA88NSD3</accession>
<sequence>MKAVAVFLLVLSCLAVSHAWTCKEALQHYPAAQIDAGLGQVVMTDKENQAYFLSGSTWHKLGTVKLKHASVGPSGIWGVDTSGRVYKYVAGDFVLSEGASMQQVDAGGNGQVVGVTSSSSTYCLKAPLPWPTVKPAL</sequence>
<evidence type="ECO:0000256" key="1">
    <source>
        <dbReference type="SAM" id="SignalP"/>
    </source>
</evidence>
<comment type="caution">
    <text evidence="2">The sequence shown here is derived from an EMBL/GenBank/DDBJ whole genome shotgun (WGS) entry which is preliminary data.</text>
</comment>